<organism evidence="2 3">
    <name type="scientific">Deinococcus detaillensis</name>
    <dbReference type="NCBI Taxonomy" id="2592048"/>
    <lineage>
        <taxon>Bacteria</taxon>
        <taxon>Thermotogati</taxon>
        <taxon>Deinococcota</taxon>
        <taxon>Deinococci</taxon>
        <taxon>Deinococcales</taxon>
        <taxon>Deinococcaceae</taxon>
        <taxon>Deinococcus</taxon>
    </lineage>
</organism>
<feature type="chain" id="PRO_5022037699" description="DUF1579 domain-containing protein" evidence="1">
    <location>
        <begin position="23"/>
        <end position="155"/>
    </location>
</feature>
<protein>
    <recommendedName>
        <fullName evidence="4">DUF1579 domain-containing protein</fullName>
    </recommendedName>
</protein>
<dbReference type="RefSeq" id="WP_143719359.1">
    <property type="nucleotide sequence ID" value="NZ_VKDB01000002.1"/>
</dbReference>
<gene>
    <name evidence="2" type="ORF">FNU79_02620</name>
</gene>
<name>A0A553V4L1_9DEIO</name>
<keyword evidence="1" id="KW-0732">Signal</keyword>
<dbReference type="OrthoDB" id="71225at2"/>
<evidence type="ECO:0000313" key="3">
    <source>
        <dbReference type="Proteomes" id="UP000316092"/>
    </source>
</evidence>
<evidence type="ECO:0000313" key="2">
    <source>
        <dbReference type="EMBL" id="TSA87399.1"/>
    </source>
</evidence>
<proteinExistence type="predicted"/>
<dbReference type="Proteomes" id="UP000316092">
    <property type="component" value="Unassembled WGS sequence"/>
</dbReference>
<dbReference type="AlphaFoldDB" id="A0A553V4L1"/>
<keyword evidence="3" id="KW-1185">Reference proteome</keyword>
<accession>A0A553V4L1</accession>
<feature type="signal peptide" evidence="1">
    <location>
        <begin position="1"/>
        <end position="22"/>
    </location>
</feature>
<sequence length="155" mass="17366">MNKTRLLVSGLLALTLAAPAMAHKMDVKAHDLKMPGERMGDMMGAPMFKYSANPMMNMMMAGNTVAFTKAPGYSLMNYSYSRHGATLVYKSKDAEGLSAFYNKAIMAEGWKEDMNMKMGMMKTGEYAEAYMMKKWKLDLMTVTRGDRTTVTLKTH</sequence>
<evidence type="ECO:0008006" key="4">
    <source>
        <dbReference type="Google" id="ProtNLM"/>
    </source>
</evidence>
<comment type="caution">
    <text evidence="2">The sequence shown here is derived from an EMBL/GenBank/DDBJ whole genome shotgun (WGS) entry which is preliminary data.</text>
</comment>
<reference evidence="2 3" key="1">
    <citation type="submission" date="2019-07" db="EMBL/GenBank/DDBJ databases">
        <title>Deinococcus detaillus sp. nov., isolated from humus soil in Antarctica.</title>
        <authorList>
            <person name="Zhang K."/>
        </authorList>
    </citation>
    <scope>NUCLEOTIDE SEQUENCE [LARGE SCALE GENOMIC DNA]</scope>
    <source>
        <strain evidence="2 3">H1</strain>
    </source>
</reference>
<evidence type="ECO:0000256" key="1">
    <source>
        <dbReference type="SAM" id="SignalP"/>
    </source>
</evidence>
<dbReference type="EMBL" id="VKDB01000002">
    <property type="protein sequence ID" value="TSA87399.1"/>
    <property type="molecule type" value="Genomic_DNA"/>
</dbReference>